<sequence length="135" mass="15650">MSKCEGELPVILLKNQDGRDASVLQYGERGSIFESLFNELEPLGRYFPDRLSYIKNTEFATRSEWIVVSFYLYGFAGTIDRASEELFLRPNPLRFWIRVYLEKINIQCDPLFTSFFCHGDLNESGLLVESDLKGF</sequence>
<dbReference type="Proteomes" id="UP000256710">
    <property type="component" value="Unassembled WGS sequence"/>
</dbReference>
<accession>A0A375HU87</accession>
<protein>
    <submittedName>
        <fullName evidence="2">Uncharacterized protein</fullName>
    </submittedName>
</protein>
<evidence type="ECO:0000313" key="2">
    <source>
        <dbReference type="EMBL" id="SPD60993.1"/>
    </source>
</evidence>
<evidence type="ECO:0000313" key="3">
    <source>
        <dbReference type="Proteomes" id="UP000255168"/>
    </source>
</evidence>
<proteinExistence type="predicted"/>
<keyword evidence="2" id="KW-0614">Plasmid</keyword>
<dbReference type="Proteomes" id="UP000255168">
    <property type="component" value="Plasmid II"/>
</dbReference>
<geneLocation type="plasmid" evidence="2">
    <name>II</name>
</geneLocation>
<name>A0A375HU87_9BURK</name>
<dbReference type="AlphaFoldDB" id="A0A375HU87"/>
<reference evidence="3 4" key="1">
    <citation type="submission" date="2018-01" db="EMBL/GenBank/DDBJ databases">
        <authorList>
            <person name="Clerissi C."/>
        </authorList>
    </citation>
    <scope>NUCLEOTIDE SEQUENCE [LARGE SCALE GENOMIC DNA]</scope>
    <source>
        <strain evidence="1">Cupriavidus taiwanensis STM 6082</strain>
        <strain evidence="2">Cupriavidus taiwanensis STM 6160</strain>
        <plasmid evidence="2">II</plasmid>
        <plasmid evidence="3">ii</plasmid>
    </source>
</reference>
<keyword evidence="4" id="KW-1185">Reference proteome</keyword>
<organism evidence="2 3">
    <name type="scientific">Cupriavidus neocaledonicus</name>
    <dbReference type="NCBI Taxonomy" id="1040979"/>
    <lineage>
        <taxon>Bacteria</taxon>
        <taxon>Pseudomonadati</taxon>
        <taxon>Pseudomonadota</taxon>
        <taxon>Betaproteobacteria</taxon>
        <taxon>Burkholderiales</taxon>
        <taxon>Burkholderiaceae</taxon>
        <taxon>Cupriavidus</taxon>
    </lineage>
</organism>
<dbReference type="EMBL" id="LT984807">
    <property type="protein sequence ID" value="SPD60993.1"/>
    <property type="molecule type" value="Genomic_DNA"/>
</dbReference>
<dbReference type="EMBL" id="OFTC01000043">
    <property type="protein sequence ID" value="SOZ39679.1"/>
    <property type="molecule type" value="Genomic_DNA"/>
</dbReference>
<evidence type="ECO:0000313" key="4">
    <source>
        <dbReference type="Proteomes" id="UP000256710"/>
    </source>
</evidence>
<gene>
    <name evidence="1" type="ORF">CBM2605_B40010</name>
    <name evidence="2" type="ORF">CBM2607_MP21651</name>
</gene>
<geneLocation type="plasmid" evidence="3">
    <name>ii</name>
</geneLocation>
<evidence type="ECO:0000313" key="1">
    <source>
        <dbReference type="EMBL" id="SOZ39679.1"/>
    </source>
</evidence>